<feature type="compositionally biased region" description="Polar residues" evidence="2">
    <location>
        <begin position="968"/>
        <end position="977"/>
    </location>
</feature>
<feature type="compositionally biased region" description="Low complexity" evidence="2">
    <location>
        <begin position="422"/>
        <end position="436"/>
    </location>
</feature>
<gene>
    <name evidence="3" type="ORF">DUNSADRAFT_11065</name>
</gene>
<feature type="compositionally biased region" description="Low complexity" evidence="2">
    <location>
        <begin position="952"/>
        <end position="967"/>
    </location>
</feature>
<feature type="compositionally biased region" description="Low complexity" evidence="2">
    <location>
        <begin position="829"/>
        <end position="840"/>
    </location>
</feature>
<evidence type="ECO:0000313" key="4">
    <source>
        <dbReference type="Proteomes" id="UP000815325"/>
    </source>
</evidence>
<organism evidence="3 4">
    <name type="scientific">Dunaliella salina</name>
    <name type="common">Green alga</name>
    <name type="synonym">Protococcus salinus</name>
    <dbReference type="NCBI Taxonomy" id="3046"/>
    <lineage>
        <taxon>Eukaryota</taxon>
        <taxon>Viridiplantae</taxon>
        <taxon>Chlorophyta</taxon>
        <taxon>core chlorophytes</taxon>
        <taxon>Chlorophyceae</taxon>
        <taxon>CS clade</taxon>
        <taxon>Chlamydomonadales</taxon>
        <taxon>Dunaliellaceae</taxon>
        <taxon>Dunaliella</taxon>
    </lineage>
</organism>
<feature type="compositionally biased region" description="Pro residues" evidence="2">
    <location>
        <begin position="564"/>
        <end position="580"/>
    </location>
</feature>
<feature type="region of interest" description="Disordered" evidence="2">
    <location>
        <begin position="126"/>
        <end position="226"/>
    </location>
</feature>
<feature type="region of interest" description="Disordered" evidence="2">
    <location>
        <begin position="607"/>
        <end position="667"/>
    </location>
</feature>
<feature type="compositionally biased region" description="Polar residues" evidence="2">
    <location>
        <begin position="716"/>
        <end position="727"/>
    </location>
</feature>
<evidence type="ECO:0000313" key="3">
    <source>
        <dbReference type="EMBL" id="KAF5832874.1"/>
    </source>
</evidence>
<evidence type="ECO:0008006" key="5">
    <source>
        <dbReference type="Google" id="ProtNLM"/>
    </source>
</evidence>
<reference evidence="3" key="1">
    <citation type="submission" date="2017-08" db="EMBL/GenBank/DDBJ databases">
        <authorList>
            <person name="Polle J.E."/>
            <person name="Barry K."/>
            <person name="Cushman J."/>
            <person name="Schmutz J."/>
            <person name="Tran D."/>
            <person name="Hathwaick L.T."/>
            <person name="Yim W.C."/>
            <person name="Jenkins J."/>
            <person name="Mckie-Krisberg Z.M."/>
            <person name="Prochnik S."/>
            <person name="Lindquist E."/>
            <person name="Dockter R.B."/>
            <person name="Adam C."/>
            <person name="Molina H."/>
            <person name="Bunkerborg J."/>
            <person name="Jin E."/>
            <person name="Buchheim M."/>
            <person name="Magnuson J."/>
        </authorList>
    </citation>
    <scope>NUCLEOTIDE SEQUENCE</scope>
    <source>
        <strain evidence="3">CCAP 19/18</strain>
    </source>
</reference>
<feature type="compositionally biased region" description="Pro residues" evidence="2">
    <location>
        <begin position="466"/>
        <end position="476"/>
    </location>
</feature>
<keyword evidence="1" id="KW-0175">Coiled coil</keyword>
<protein>
    <recommendedName>
        <fullName evidence="5">DUF5745 domain-containing protein</fullName>
    </recommendedName>
</protein>
<feature type="compositionally biased region" description="Basic and acidic residues" evidence="2">
    <location>
        <begin position="846"/>
        <end position="855"/>
    </location>
</feature>
<feature type="compositionally biased region" description="Basic residues" evidence="2">
    <location>
        <begin position="1020"/>
        <end position="1031"/>
    </location>
</feature>
<feature type="compositionally biased region" description="Polar residues" evidence="2">
    <location>
        <begin position="191"/>
        <end position="203"/>
    </location>
</feature>
<feature type="region of interest" description="Disordered" evidence="2">
    <location>
        <begin position="829"/>
        <end position="875"/>
    </location>
</feature>
<feature type="compositionally biased region" description="Low complexity" evidence="2">
    <location>
        <begin position="521"/>
        <end position="535"/>
    </location>
</feature>
<feature type="compositionally biased region" description="Low complexity" evidence="2">
    <location>
        <begin position="153"/>
        <end position="174"/>
    </location>
</feature>
<comment type="caution">
    <text evidence="3">The sequence shown here is derived from an EMBL/GenBank/DDBJ whole genome shotgun (WGS) entry which is preliminary data.</text>
</comment>
<proteinExistence type="predicted"/>
<sequence>MGKNHVVECLSLFNDVLRRARLKVKQPQDLQEVVACCSSTLFLVDAILCILGRAKPNEAVTATTSNTAAIAASIDLAVRQLAQALEVSLDHISGSRICAGSMADILNLLELLKACGHQQDQQLLRHHQQQHQQLQHQQQHQQLHQQHHERQQHQQQHQQLHQQQHQRQQRQQQHVGGIGAKVSMSMPPAQSPSVYAPQQQQVDKSLPPSLNPSAYAPQQQQQQVLQLPGASVPQYHELMPPIQNSMAAPAQGGPLSDQAVVYAQLFADQQQPQPALVLASDDVVAAAAAAAAAVAALHGQPQPASAHGAAASAAAATSGVCTGGRAAAADDAAHTTTLLASLTDIIPMPEPLWDGAVGLVPPGQMPPHRHRSRKDDHGSTALGGAAAKVNSPTVSPGERAFIPPAHRLRNRPPQDSPSDTGASQPSASSSSASSLSFKELQQHGRHKQQPRSPQQPVQHHSQTPASPAPPKSPPRPTAHHQGAVHWASLEQQHPQPSHPEALWPAQPHQQQHPQPTPPEGLQPTQPQQQQQEQQLHCPAHHSDYHQHAHFPPYPVLQDRFASSPPDPQPPSAPPMPPTMPPCTSNMAVGPWTYPRYEPSYLPEVHSPCKPSNIPEQHAPEAWPHPQAHPADNASDSPPRPEVQGPLAYLRRLMQKVTSPDGTAGSVGEDAALRQLAAAALEAAQREGATGALAPQDLQGLLGHSMPGARQHPAGGSTVQQHTAGGSTQRRHTAGDSAAGRRDVDISRPKSARRPKKSTRMPPHQSQAVSPARTTRERRQGAPGAVRVAGEESVEGAASVGASALLPMLEEISQLQCLSWAVEAHHQRQQQQQLQQQQPQQQHHHHLQEQQRHWEAGEGEGAVGPGQLPAGHGAERAGRWAAVAAFPQEVTSRSDGEQEDGEAPGAAVYPGQGGTQEHHLPQQHQQHHQQQAPRSAALEQAQRLSAAAADMLQKQQQRQQQQQQQQQQGMHSSPTLQYASPAHPHFGPASAAPDAWKQPQPFHMGAFDGQRGGGRSFLSLRTKRPKTVRRRAAGGGGGGGAAARRAAAVHGAVLARPCLSPTRAKAQQHFTGRWAAARADKSVSTATNDHMALNRTLAAKLAYVNTLAHGSSHEAAVQVRLAAAALKEEDRRLRMRARGLLRQTAAEGRRDLAKQEGMSALEARAQAHSDRVEQLRLERLEAEFKAAEKARRERAAHRQEMAIRDAFLQALDAEKLKLLTVRREGHNMPLPLLPGYLQRLKAAEEHYLGLVTLIEDIAVQERRHRVLAQTDAKAARTLASRNREAYQRQRVADLLARVAREEEAAIARNEGRRGRYGLVDRIRRTIGL</sequence>
<dbReference type="EMBL" id="MU069843">
    <property type="protein sequence ID" value="KAF5832874.1"/>
    <property type="molecule type" value="Genomic_DNA"/>
</dbReference>
<feature type="compositionally biased region" description="Basic and acidic residues" evidence="2">
    <location>
        <begin position="738"/>
        <end position="747"/>
    </location>
</feature>
<dbReference type="Proteomes" id="UP000815325">
    <property type="component" value="Unassembled WGS sequence"/>
</dbReference>
<evidence type="ECO:0000256" key="2">
    <source>
        <dbReference type="SAM" id="MobiDB-lite"/>
    </source>
</evidence>
<accession>A0ABQ7GE38</accession>
<feature type="region of interest" description="Disordered" evidence="2">
    <location>
        <begin position="357"/>
        <end position="588"/>
    </location>
</feature>
<feature type="coiled-coil region" evidence="1">
    <location>
        <begin position="1157"/>
        <end position="1199"/>
    </location>
</feature>
<feature type="compositionally biased region" description="Polar residues" evidence="2">
    <location>
        <begin position="450"/>
        <end position="463"/>
    </location>
</feature>
<feature type="compositionally biased region" description="Basic residues" evidence="2">
    <location>
        <begin position="749"/>
        <end position="758"/>
    </location>
</feature>
<feature type="compositionally biased region" description="Low complexity" evidence="2">
    <location>
        <begin position="921"/>
        <end position="930"/>
    </location>
</feature>
<feature type="compositionally biased region" description="Polar residues" evidence="2">
    <location>
        <begin position="763"/>
        <end position="772"/>
    </location>
</feature>
<feature type="compositionally biased region" description="Low complexity" evidence="2">
    <location>
        <begin position="130"/>
        <end position="144"/>
    </location>
</feature>
<evidence type="ECO:0000256" key="1">
    <source>
        <dbReference type="SAM" id="Coils"/>
    </source>
</evidence>
<feature type="region of interest" description="Disordered" evidence="2">
    <location>
        <begin position="888"/>
        <end position="1039"/>
    </location>
</feature>
<name>A0ABQ7GE38_DUNSA</name>
<keyword evidence="4" id="KW-1185">Reference proteome</keyword>
<feature type="region of interest" description="Disordered" evidence="2">
    <location>
        <begin position="684"/>
        <end position="792"/>
    </location>
</feature>